<feature type="domain" description="Bacterial type II secretion system protein E" evidence="2">
    <location>
        <begin position="384"/>
        <end position="398"/>
    </location>
</feature>
<sequence length="542" mass="58963">MPNHVAQMLACDNTCMVTTSDWRRAARPAMLDDVLVDALLDFLPQQRADALILEPGKPPVISRAGQPMPLSMPGLDLQMIEDIIDEVTSELDRARLKETGELETKHRTRSDVEFTVSIRGLGASVRMLFRMAKATVKPAATPAAPVAVSTPAPGLPGAAAQASAPAASVVSVVAPTSRLSDAAPTTITDPALDSLLERAVLQGASDLFISPGVGAHVRIGQDLIELPDTGIDVDNLAHYFAPMWPRLEPELARTGSVDFAVIVGSGPQAARFRVNLFRQYTGLSAAFRPIRQTPPTLHSLGLDEELDSLTKFRTGLVLMTGQAGSGKSTTLVALLERLNRTSSRHIITIEDPIEYVYPRGRALIHQRELGVHVDSFGAGLRAALRESPDIILVGEMRDRETISAALTAAETGHLVLSTLHCGDAGSAVNRIVDVFPEHQQRQVREQLASSLRAVMTQMLLPGVRAPRVAAYELMRVNVPVAAKIREHRGHQLRSEIQKGRAEGMVPLELTVARLLRDRKVTDEVARAYVHDPRLLDEYLRQR</sequence>
<name>A0A2S9YW98_9BACT</name>
<dbReference type="Gene3D" id="3.40.50.300">
    <property type="entry name" value="P-loop containing nucleotide triphosphate hydrolases"/>
    <property type="match status" value="1"/>
</dbReference>
<dbReference type="AlphaFoldDB" id="A0A2S9YW98"/>
<dbReference type="GO" id="GO:0005524">
    <property type="term" value="F:ATP binding"/>
    <property type="evidence" value="ECO:0007669"/>
    <property type="project" value="InterPro"/>
</dbReference>
<dbReference type="OrthoDB" id="5495878at2"/>
<dbReference type="InterPro" id="IPR006321">
    <property type="entry name" value="PilT/PilU"/>
</dbReference>
<dbReference type="Gene3D" id="3.30.450.90">
    <property type="match status" value="2"/>
</dbReference>
<dbReference type="GO" id="GO:0016887">
    <property type="term" value="F:ATP hydrolysis activity"/>
    <property type="evidence" value="ECO:0007669"/>
    <property type="project" value="InterPro"/>
</dbReference>
<organism evidence="3 4">
    <name type="scientific">Enhygromyxa salina</name>
    <dbReference type="NCBI Taxonomy" id="215803"/>
    <lineage>
        <taxon>Bacteria</taxon>
        <taxon>Pseudomonadati</taxon>
        <taxon>Myxococcota</taxon>
        <taxon>Polyangia</taxon>
        <taxon>Nannocystales</taxon>
        <taxon>Nannocystaceae</taxon>
        <taxon>Enhygromyxa</taxon>
    </lineage>
</organism>
<protein>
    <submittedName>
        <fullName evidence="3">Twitching mobility protein</fullName>
    </submittedName>
</protein>
<accession>A0A2S9YW98</accession>
<dbReference type="CDD" id="cd01131">
    <property type="entry name" value="PilT"/>
    <property type="match status" value="1"/>
</dbReference>
<reference evidence="3 4" key="1">
    <citation type="submission" date="2018-03" db="EMBL/GenBank/DDBJ databases">
        <title>Draft Genome Sequences of the Obligatory Marine Myxobacteria Enhygromyxa salina SWB007.</title>
        <authorList>
            <person name="Poehlein A."/>
            <person name="Moghaddam J.A."/>
            <person name="Harms H."/>
            <person name="Alanjari M."/>
            <person name="Koenig G.M."/>
            <person name="Daniel R."/>
            <person name="Schaeberle T.F."/>
        </authorList>
    </citation>
    <scope>NUCLEOTIDE SEQUENCE [LARGE SCALE GENOMIC DNA]</scope>
    <source>
        <strain evidence="3 4">SWB007</strain>
    </source>
</reference>
<evidence type="ECO:0000259" key="2">
    <source>
        <dbReference type="PROSITE" id="PS00662"/>
    </source>
</evidence>
<dbReference type="PROSITE" id="PS00662">
    <property type="entry name" value="T2SP_E"/>
    <property type="match status" value="1"/>
</dbReference>
<dbReference type="Pfam" id="PF00437">
    <property type="entry name" value="T2SSE"/>
    <property type="match status" value="1"/>
</dbReference>
<proteinExistence type="inferred from homology"/>
<dbReference type="RefSeq" id="WP_106087955.1">
    <property type="nucleotide sequence ID" value="NZ_PVNL01000026.1"/>
</dbReference>
<evidence type="ECO:0000313" key="4">
    <source>
        <dbReference type="Proteomes" id="UP000238823"/>
    </source>
</evidence>
<dbReference type="InterPro" id="IPR050921">
    <property type="entry name" value="T4SS_GSP_E_ATPase"/>
</dbReference>
<gene>
    <name evidence="3" type="primary">pilT_1</name>
    <name evidence="3" type="ORF">ENSA7_08870</name>
</gene>
<comment type="caution">
    <text evidence="3">The sequence shown here is derived from an EMBL/GenBank/DDBJ whole genome shotgun (WGS) entry which is preliminary data.</text>
</comment>
<dbReference type="Proteomes" id="UP000238823">
    <property type="component" value="Unassembled WGS sequence"/>
</dbReference>
<dbReference type="InterPro" id="IPR001482">
    <property type="entry name" value="T2SS/T4SS_dom"/>
</dbReference>
<dbReference type="SUPFAM" id="SSF52540">
    <property type="entry name" value="P-loop containing nucleoside triphosphate hydrolases"/>
    <property type="match status" value="1"/>
</dbReference>
<dbReference type="InterPro" id="IPR027417">
    <property type="entry name" value="P-loop_NTPase"/>
</dbReference>
<dbReference type="NCBIfam" id="TIGR01420">
    <property type="entry name" value="pilT_fam"/>
    <property type="match status" value="1"/>
</dbReference>
<evidence type="ECO:0000256" key="1">
    <source>
        <dbReference type="ARBA" id="ARBA00006611"/>
    </source>
</evidence>
<evidence type="ECO:0000313" key="3">
    <source>
        <dbReference type="EMBL" id="PRQ09360.1"/>
    </source>
</evidence>
<dbReference type="PANTHER" id="PTHR30486:SF6">
    <property type="entry name" value="TYPE IV PILUS RETRACTATION ATPASE PILT"/>
    <property type="match status" value="1"/>
</dbReference>
<dbReference type="EMBL" id="PVNL01000026">
    <property type="protein sequence ID" value="PRQ09360.1"/>
    <property type="molecule type" value="Genomic_DNA"/>
</dbReference>
<dbReference type="PANTHER" id="PTHR30486">
    <property type="entry name" value="TWITCHING MOTILITY PROTEIN PILT"/>
    <property type="match status" value="1"/>
</dbReference>
<comment type="similarity">
    <text evidence="1">Belongs to the GSP E family.</text>
</comment>